<dbReference type="EMBL" id="AKWF02000029">
    <property type="protein sequence ID" value="EMO64215.1"/>
    <property type="molecule type" value="Genomic_DNA"/>
</dbReference>
<sequence>MIKNQDIGNLVRRVTKLFERSKDKNNEPIRSISGTLSKK</sequence>
<protein>
    <submittedName>
        <fullName evidence="1">Uncharacterized protein</fullName>
    </submittedName>
</protein>
<dbReference type="Proteomes" id="UP000012159">
    <property type="component" value="Unassembled WGS sequence"/>
</dbReference>
<dbReference type="STRING" id="1192866.LEP1GSC133_0827"/>
<proteinExistence type="predicted"/>
<evidence type="ECO:0000313" key="1">
    <source>
        <dbReference type="EMBL" id="EMO64215.1"/>
    </source>
</evidence>
<comment type="caution">
    <text evidence="1">The sequence shown here is derived from an EMBL/GenBank/DDBJ whole genome shotgun (WGS) entry which is preliminary data.</text>
</comment>
<accession>M6W512</accession>
<name>M6W512_LEPBO</name>
<evidence type="ECO:0000313" key="2">
    <source>
        <dbReference type="Proteomes" id="UP000012159"/>
    </source>
</evidence>
<gene>
    <name evidence="1" type="ORF">LEP1GSC133_0827</name>
</gene>
<dbReference type="AlphaFoldDB" id="M6W512"/>
<organism evidence="1 2">
    <name type="scientific">Leptospira borgpetersenii serovar Pomona str. 200901868</name>
    <dbReference type="NCBI Taxonomy" id="1192866"/>
    <lineage>
        <taxon>Bacteria</taxon>
        <taxon>Pseudomonadati</taxon>
        <taxon>Spirochaetota</taxon>
        <taxon>Spirochaetia</taxon>
        <taxon>Leptospirales</taxon>
        <taxon>Leptospiraceae</taxon>
        <taxon>Leptospira</taxon>
    </lineage>
</organism>
<reference evidence="1 2" key="1">
    <citation type="submission" date="2013-01" db="EMBL/GenBank/DDBJ databases">
        <authorList>
            <person name="Harkins D.M."/>
            <person name="Durkin A.S."/>
            <person name="Brinkac L.M."/>
            <person name="Haft D.H."/>
            <person name="Selengut J.D."/>
            <person name="Sanka R."/>
            <person name="DePew J."/>
            <person name="Purushe J."/>
            <person name="Picardeau M."/>
            <person name="Werts C."/>
            <person name="Goarant C."/>
            <person name="Vinetz J.M."/>
            <person name="Sutton G.G."/>
            <person name="Nierman W.C."/>
            <person name="Fouts D.E."/>
        </authorList>
    </citation>
    <scope>NUCLEOTIDE SEQUENCE [LARGE SCALE GENOMIC DNA]</scope>
    <source>
        <strain evidence="1 2">200901868</strain>
    </source>
</reference>